<feature type="domain" description="Rho-GAP" evidence="2">
    <location>
        <begin position="39"/>
        <end position="235"/>
    </location>
</feature>
<gene>
    <name evidence="3" type="ORF">BPAG_LOCUS2928</name>
</gene>
<dbReference type="Pfam" id="PF00620">
    <property type="entry name" value="RhoGAP"/>
    <property type="match status" value="1"/>
</dbReference>
<organism evidence="5">
    <name type="scientific">Brugia pahangi</name>
    <name type="common">Filarial nematode worm</name>
    <dbReference type="NCBI Taxonomy" id="6280"/>
    <lineage>
        <taxon>Eukaryota</taxon>
        <taxon>Metazoa</taxon>
        <taxon>Ecdysozoa</taxon>
        <taxon>Nematoda</taxon>
        <taxon>Chromadorea</taxon>
        <taxon>Rhabditida</taxon>
        <taxon>Spirurina</taxon>
        <taxon>Spiruromorpha</taxon>
        <taxon>Filarioidea</taxon>
        <taxon>Onchocercidae</taxon>
        <taxon>Brugia</taxon>
    </lineage>
</organism>
<dbReference type="PANTHER" id="PTHR23175:SF23">
    <property type="entry name" value="PDZ DOMAIN-CONTAINING PROTEIN"/>
    <property type="match status" value="1"/>
</dbReference>
<dbReference type="Gene3D" id="1.10.555.10">
    <property type="entry name" value="Rho GTPase activation protein"/>
    <property type="match status" value="1"/>
</dbReference>
<feature type="region of interest" description="Disordered" evidence="1">
    <location>
        <begin position="647"/>
        <end position="668"/>
    </location>
</feature>
<name>A0A0N4T428_BRUPA</name>
<dbReference type="PROSITE" id="PS50238">
    <property type="entry name" value="RHOGAP"/>
    <property type="match status" value="1"/>
</dbReference>
<dbReference type="InterPro" id="IPR008936">
    <property type="entry name" value="Rho_GTPase_activation_prot"/>
</dbReference>
<dbReference type="SUPFAM" id="SSF48350">
    <property type="entry name" value="GTPase activation domain, GAP"/>
    <property type="match status" value="1"/>
</dbReference>
<dbReference type="EMBL" id="UZAD01000600">
    <property type="protein sequence ID" value="VDN84114.1"/>
    <property type="molecule type" value="Genomic_DNA"/>
</dbReference>
<proteinExistence type="predicted"/>
<reference evidence="3 4" key="2">
    <citation type="submission" date="2018-11" db="EMBL/GenBank/DDBJ databases">
        <authorList>
            <consortium name="Pathogen Informatics"/>
        </authorList>
    </citation>
    <scope>NUCLEOTIDE SEQUENCE [LARGE SCALE GENOMIC DNA]</scope>
</reference>
<dbReference type="SMART" id="SM00324">
    <property type="entry name" value="RhoGAP"/>
    <property type="match status" value="1"/>
</dbReference>
<dbReference type="FunFam" id="1.10.555.10:FF:000058">
    <property type="entry name" value="GTPase-activating protein pac-1"/>
    <property type="match status" value="1"/>
</dbReference>
<dbReference type="GO" id="GO:0007165">
    <property type="term" value="P:signal transduction"/>
    <property type="evidence" value="ECO:0007669"/>
    <property type="project" value="InterPro"/>
</dbReference>
<keyword evidence="4" id="KW-1185">Reference proteome</keyword>
<feature type="region of interest" description="Disordered" evidence="1">
    <location>
        <begin position="845"/>
        <end position="874"/>
    </location>
</feature>
<dbReference type="PANTHER" id="PTHR23175">
    <property type="entry name" value="PDZ DOMAIN-CONTAINING PROTEIN"/>
    <property type="match status" value="1"/>
</dbReference>
<protein>
    <submittedName>
        <fullName evidence="5">Rho-GAP domain-containing protein</fullName>
    </submittedName>
</protein>
<feature type="region of interest" description="Disordered" evidence="1">
    <location>
        <begin position="380"/>
        <end position="402"/>
    </location>
</feature>
<accession>A0A0N4T428</accession>
<dbReference type="WBParaSite" id="BPAG_0000295801-mRNA-1">
    <property type="protein sequence ID" value="BPAG_0000295801-mRNA-1"/>
    <property type="gene ID" value="BPAG_0000295801"/>
</dbReference>
<dbReference type="InterPro" id="IPR000198">
    <property type="entry name" value="RhoGAP_dom"/>
</dbReference>
<evidence type="ECO:0000259" key="2">
    <source>
        <dbReference type="PROSITE" id="PS50238"/>
    </source>
</evidence>
<dbReference type="STRING" id="6280.A0A0N4T428"/>
<evidence type="ECO:0000313" key="5">
    <source>
        <dbReference type="WBParaSite" id="BPAG_0000295801-mRNA-1"/>
    </source>
</evidence>
<feature type="region of interest" description="Disordered" evidence="1">
    <location>
        <begin position="524"/>
        <end position="576"/>
    </location>
</feature>
<dbReference type="AlphaFoldDB" id="A0A0N4T428"/>
<evidence type="ECO:0000313" key="3">
    <source>
        <dbReference type="EMBL" id="VDN84114.1"/>
    </source>
</evidence>
<sequence length="874" mass="96974">DQTINTSTPKTIRKWKKTKTIKQQCSTSRSDQQPSQHSSALGQKIVDYPTSGSGDMVPLIIRLCVKVVEANGMDTVGIYRIPGNTAAVNALKETLNSGFANIDFTDSRWNDVNVVSSLLKMFLRKLPEPLLTDKLYPFFIDANRIASHPQRLRKLRYLTRKLPSAHYQTLKYLMEHLRAVVEHSDVNKMETRNLALMFGPSIVRPSDDNMATMVTHMSDQCKIIETFITYCDWMFDENITMDDEVPPQIFTSNDSATGSNIATGISENECSITTSSFNDMHNLIRRVNEAEAIALMDAQKSGKIKQILNVRRNSKREKRKKLRDHSIHAPSISSTQNISKVTRVMDNTANTSEHSVTGVYQERDIDAEIASRQQQTLGKCTQQYAGTSSSADHSPSLGSSHDSTCHTVTSPFNLCEIKDESMGNVLNCTEADEMRRRRQKEICSARRIFIAGTDADLDDTDADLDELVNHSRHLNLASLPTLDVLSAETREKIRRLQQLQGWASTALERREIEMGMKTKHCLPQKIHDEKPSPPPPPAPAPPAVQPQPLQPQPQPPSSQSVSMKTTTAEEFSSTDALSLTSDYSTTSSAPLTIPVTISCIDHLAAASSDYASSDLSPYTRNASASPRHPDLEAAEVTQLNFSSGISDHFKRSHQGMQSSTSEDCCSGSRDQEDVMLGIPLSCQYLLITETKRSESQPKLHRSHMTVSESEMVDAMPIPVAQYCEKVPSIDGSKMKTHVKMSDRRELWRRHTLSDMDIIRKSLKEEMKRKSSASITSQTGNTHSNIGIKVNKFAELMKNSSTVFVNDGTNEGERVEIRNNSITCGTNKKPITKMTLSTIPKIVRSTDGSISSSIGSNGDMTSPSEVLPSSGDEQL</sequence>
<evidence type="ECO:0000313" key="4">
    <source>
        <dbReference type="Proteomes" id="UP000278627"/>
    </source>
</evidence>
<feature type="compositionally biased region" description="Polar residues" evidence="1">
    <location>
        <begin position="654"/>
        <end position="663"/>
    </location>
</feature>
<feature type="region of interest" description="Disordered" evidence="1">
    <location>
        <begin position="1"/>
        <end position="40"/>
    </location>
</feature>
<dbReference type="Proteomes" id="UP000278627">
    <property type="component" value="Unassembled WGS sequence"/>
</dbReference>
<evidence type="ECO:0000256" key="1">
    <source>
        <dbReference type="SAM" id="MobiDB-lite"/>
    </source>
</evidence>
<feature type="compositionally biased region" description="Basic residues" evidence="1">
    <location>
        <begin position="11"/>
        <end position="20"/>
    </location>
</feature>
<feature type="compositionally biased region" description="Polar residues" evidence="1">
    <location>
        <begin position="23"/>
        <end position="40"/>
    </location>
</feature>
<feature type="compositionally biased region" description="Pro residues" evidence="1">
    <location>
        <begin position="532"/>
        <end position="556"/>
    </location>
</feature>
<reference evidence="5" key="1">
    <citation type="submission" date="2017-02" db="UniProtKB">
        <authorList>
            <consortium name="WormBaseParasite"/>
        </authorList>
    </citation>
    <scope>IDENTIFICATION</scope>
</reference>